<accession>A0AAU9NVY7</accession>
<protein>
    <submittedName>
        <fullName evidence="2">Uncharacterized protein</fullName>
    </submittedName>
</protein>
<name>A0AAU9NVY7_9ASTR</name>
<evidence type="ECO:0000313" key="2">
    <source>
        <dbReference type="EMBL" id="CAH1441903.1"/>
    </source>
</evidence>
<evidence type="ECO:0000256" key="1">
    <source>
        <dbReference type="SAM" id="MobiDB-lite"/>
    </source>
</evidence>
<sequence length="83" mass="9398">MGFVRIAQAQAQTQTRPRRKRADGIDTGQNCFWDLPTSITLIILQYPFLLPPPTTNGAKNRGFQLESIGLQRRLQPLQSFPTD</sequence>
<keyword evidence="3" id="KW-1185">Reference proteome</keyword>
<comment type="caution">
    <text evidence="2">The sequence shown here is derived from an EMBL/GenBank/DDBJ whole genome shotgun (WGS) entry which is preliminary data.</text>
</comment>
<feature type="region of interest" description="Disordered" evidence="1">
    <location>
        <begin position="1"/>
        <end position="26"/>
    </location>
</feature>
<dbReference type="EMBL" id="CAKMRJ010005412">
    <property type="protein sequence ID" value="CAH1441903.1"/>
    <property type="molecule type" value="Genomic_DNA"/>
</dbReference>
<gene>
    <name evidence="2" type="ORF">LVIROSA_LOCUS27933</name>
</gene>
<proteinExistence type="predicted"/>
<organism evidence="2 3">
    <name type="scientific">Lactuca virosa</name>
    <dbReference type="NCBI Taxonomy" id="75947"/>
    <lineage>
        <taxon>Eukaryota</taxon>
        <taxon>Viridiplantae</taxon>
        <taxon>Streptophyta</taxon>
        <taxon>Embryophyta</taxon>
        <taxon>Tracheophyta</taxon>
        <taxon>Spermatophyta</taxon>
        <taxon>Magnoliopsida</taxon>
        <taxon>eudicotyledons</taxon>
        <taxon>Gunneridae</taxon>
        <taxon>Pentapetalae</taxon>
        <taxon>asterids</taxon>
        <taxon>campanulids</taxon>
        <taxon>Asterales</taxon>
        <taxon>Asteraceae</taxon>
        <taxon>Cichorioideae</taxon>
        <taxon>Cichorieae</taxon>
        <taxon>Lactucinae</taxon>
        <taxon>Lactuca</taxon>
    </lineage>
</organism>
<dbReference type="Proteomes" id="UP001157418">
    <property type="component" value="Unassembled WGS sequence"/>
</dbReference>
<reference evidence="2 3" key="1">
    <citation type="submission" date="2022-01" db="EMBL/GenBank/DDBJ databases">
        <authorList>
            <person name="Xiong W."/>
            <person name="Schranz E."/>
        </authorList>
    </citation>
    <scope>NUCLEOTIDE SEQUENCE [LARGE SCALE GENOMIC DNA]</scope>
</reference>
<evidence type="ECO:0000313" key="3">
    <source>
        <dbReference type="Proteomes" id="UP001157418"/>
    </source>
</evidence>
<dbReference type="AlphaFoldDB" id="A0AAU9NVY7"/>